<evidence type="ECO:0000313" key="5">
    <source>
        <dbReference type="Proteomes" id="UP000515489"/>
    </source>
</evidence>
<name>A0A7G7W601_9BACT</name>
<keyword evidence="5" id="KW-1185">Reference proteome</keyword>
<dbReference type="InterPro" id="IPR036116">
    <property type="entry name" value="FN3_sf"/>
</dbReference>
<gene>
    <name evidence="4" type="ORF">H4317_16835</name>
</gene>
<organism evidence="4 5">
    <name type="scientific">Hymenobacter sediminicola</name>
    <dbReference type="NCBI Taxonomy" id="2761579"/>
    <lineage>
        <taxon>Bacteria</taxon>
        <taxon>Pseudomonadati</taxon>
        <taxon>Bacteroidota</taxon>
        <taxon>Cytophagia</taxon>
        <taxon>Cytophagales</taxon>
        <taxon>Hymenobacteraceae</taxon>
        <taxon>Hymenobacter</taxon>
    </lineage>
</organism>
<feature type="compositionally biased region" description="Polar residues" evidence="1">
    <location>
        <begin position="882"/>
        <end position="895"/>
    </location>
</feature>
<dbReference type="InterPro" id="IPR045474">
    <property type="entry name" value="GEVED"/>
</dbReference>
<dbReference type="InterPro" id="IPR003961">
    <property type="entry name" value="FN3_dom"/>
</dbReference>
<feature type="domain" description="Fibronectin type-III" evidence="3">
    <location>
        <begin position="516"/>
        <end position="604"/>
    </location>
</feature>
<dbReference type="SMART" id="SM00060">
    <property type="entry name" value="FN3"/>
    <property type="match status" value="4"/>
</dbReference>
<reference evidence="4 5" key="1">
    <citation type="submission" date="2020-08" db="EMBL/GenBank/DDBJ databases">
        <title>Hymenobacter sp. S2-20-2 genome sequencing.</title>
        <authorList>
            <person name="Jin L."/>
        </authorList>
    </citation>
    <scope>NUCLEOTIDE SEQUENCE [LARGE SCALE GENOMIC DNA]</scope>
    <source>
        <strain evidence="4 5">S2-20-2</strain>
    </source>
</reference>
<evidence type="ECO:0000313" key="4">
    <source>
        <dbReference type="EMBL" id="QNH61794.1"/>
    </source>
</evidence>
<evidence type="ECO:0000256" key="2">
    <source>
        <dbReference type="SAM" id="SignalP"/>
    </source>
</evidence>
<dbReference type="Pfam" id="PF00041">
    <property type="entry name" value="fn3"/>
    <property type="match status" value="1"/>
</dbReference>
<dbReference type="CDD" id="cd00063">
    <property type="entry name" value="FN3"/>
    <property type="match status" value="2"/>
</dbReference>
<feature type="domain" description="Fibronectin type-III" evidence="3">
    <location>
        <begin position="1313"/>
        <end position="1400"/>
    </location>
</feature>
<feature type="region of interest" description="Disordered" evidence="1">
    <location>
        <begin position="882"/>
        <end position="908"/>
    </location>
</feature>
<dbReference type="Gene3D" id="2.60.40.10">
    <property type="entry name" value="Immunoglobulins"/>
    <property type="match status" value="4"/>
</dbReference>
<feature type="signal peptide" evidence="2">
    <location>
        <begin position="1"/>
        <end position="35"/>
    </location>
</feature>
<dbReference type="Pfam" id="PF20009">
    <property type="entry name" value="GEVED"/>
    <property type="match status" value="1"/>
</dbReference>
<dbReference type="Proteomes" id="UP000515489">
    <property type="component" value="Chromosome"/>
</dbReference>
<dbReference type="InterPro" id="IPR026444">
    <property type="entry name" value="Secre_tail"/>
</dbReference>
<evidence type="ECO:0000259" key="3">
    <source>
        <dbReference type="PROSITE" id="PS50853"/>
    </source>
</evidence>
<dbReference type="Gene3D" id="2.60.40.2700">
    <property type="match status" value="1"/>
</dbReference>
<dbReference type="RefSeq" id="WP_185887716.1">
    <property type="nucleotide sequence ID" value="NZ_CP060202.1"/>
</dbReference>
<feature type="domain" description="Fibronectin type-III" evidence="3">
    <location>
        <begin position="764"/>
        <end position="856"/>
    </location>
</feature>
<feature type="chain" id="PRO_5028957634" evidence="2">
    <location>
        <begin position="36"/>
        <end position="1635"/>
    </location>
</feature>
<dbReference type="EMBL" id="CP060202">
    <property type="protein sequence ID" value="QNH61794.1"/>
    <property type="molecule type" value="Genomic_DNA"/>
</dbReference>
<dbReference type="InterPro" id="IPR013783">
    <property type="entry name" value="Ig-like_fold"/>
</dbReference>
<proteinExistence type="predicted"/>
<dbReference type="SUPFAM" id="SSF49265">
    <property type="entry name" value="Fibronectin type III"/>
    <property type="match status" value="4"/>
</dbReference>
<dbReference type="Pfam" id="PF18962">
    <property type="entry name" value="Por_Secre_tail"/>
    <property type="match status" value="1"/>
</dbReference>
<sequence>MHLRLLACQVSCRSAIGCWPLLLLFWLYAATGARAQTVTVGSTGVPVGAPATSSYLYGPIYRSANDAGSLFNYSRYAHLYTPAELGLPAGATITALAWLKSDAGTVTGTNTFTILLENSGLAGLGTSQMWSTLSAAASSVYSSNTQQVTGVAGDYFSVTLTQPFVYTGGNLLVLTDWEKQGSASAPVNFVTNPAVGFGLGFASNLALTGATSLTSVSYGDRRPTLRITYTPGGPCSAPPTAGTAQASATSPCAGTTVVLSLQGASYGTGMDYQWQESANGSAYTDIAGATNPTYTTPTLTASRYYRARLTCSGQSATSAPVQVSVNVPAYATLPLTQSFESAWNDVCDTRDAASASWRANPASGNNAWRRDDDGISAAWTSPTVGLYTPTGSQGNRSARFHSYYAGTGNSGNLDLYVNMSAAGNKVLTFDYINTAGNDSLKILVSTDGGATFGAPVLRLGMSGTAAQGLVPQSASITSTSATTVVRFQGKVTTTFTTDIGVDNVALDVLSGAPNCAINFVPANNATSVARTPTITWASGGGVATSYDVYFGTTATPAFVGNQTTTSYTPAALQANTDYYYRIVPRNANGAATGCSVVKFTTTSTFTYCNTNLGAYCGTGNANIASVTISTLSNLNSGCNTINGSGYTSYPASGTTTTTLLQSLTYQLGVTTPEAGIISAWIDFNQNGTFEASEWTQVTTSSIAGQPATTTITIPLTAPLGQTGLRIRSRLIGNVNGAGDACVNFGSGETEDYIITVGAAPSCAPPTALNAANITTTGATLSFMPGTAGIGFSVIYGAPGFNPATAGTTLTTTGAAVNATGLAPNTAYQFYVVKNCGNGDVSQAAGPFSFTTACLPPTYATLPVLESFENTWASGCNTSDIPTTSWRNDPATGNTSWRRDDDGASAGWTSPTVGVYTPAASQGSRSARFHSYYAGANSVGSLDLFVNLSAAGTKRLLFDYINTAGNDSLFVFVSNDGGNTFGAAVAKLGISGTVAQGFQAQNITLAGTSATTVIRFRAKVTTAFTSDLGIDNVRVESLNGCLAPVGLAVISTTATSASVSWVSAGTGTYTVFYGPTGFTPGDVGSQQLTGITGTSTTIAGLTASTEYQFYVRQDCGGTSSGNVGPITFRTDCVTPLYAAVPFNETFESTWLSRCNTRDVPSNNWRNTPLTGNNSWRREDDGAAAAWTSPTVGAYTQAGAQGSAHSARFHTYYAASGQIGTMDLYVNMTGAGNRELSFDYINTSGTDSLTVQISTDGGLTFGPQLLRLGVAANFQPKTLTLSSNSATTVIRFRARSDYGTTDIGLDNVSIASCARVSNLAVSNITGTSATVSFAPITGVSSYTVVATPSTGPAVTVTGTGSPVQLTGLQGLTQYTVSVVSSCAVGQTSVPVTASFTTLIPPTVNDEPCNATTLPLGTGTYGAVVSGNSLGATFTIPNGYSAIGCVLASSPKDVWFEFTTPAGSATPVSIVVGRGPAGQVRVFSAASCNGPFTQIACQGAAATNTAASGLVVSNLSAATRYFVAVSAFGSNDPQGAFTIQAGTGVLSSKNELPGGEVSVYPNPSHTGSFTLDIRGASGSTSGQTVLINSLGQTVLVQSVAVRAGVVKQSFDVAHLAKGLYTLRVQVAGHTITRKVVLD</sequence>
<dbReference type="Gene3D" id="2.60.120.200">
    <property type="match status" value="3"/>
</dbReference>
<feature type="domain" description="Fibronectin type-III" evidence="3">
    <location>
        <begin position="1042"/>
        <end position="1132"/>
    </location>
</feature>
<dbReference type="KEGG" id="hsk:H4317_16835"/>
<protein>
    <submittedName>
        <fullName evidence="4">T9SS type A sorting domain-containing protein</fullName>
    </submittedName>
</protein>
<keyword evidence="2" id="KW-0732">Signal</keyword>
<accession>A0A7G7W601</accession>
<dbReference type="PROSITE" id="PS50853">
    <property type="entry name" value="FN3"/>
    <property type="match status" value="4"/>
</dbReference>
<dbReference type="NCBIfam" id="TIGR04183">
    <property type="entry name" value="Por_Secre_tail"/>
    <property type="match status" value="1"/>
</dbReference>
<evidence type="ECO:0000256" key="1">
    <source>
        <dbReference type="SAM" id="MobiDB-lite"/>
    </source>
</evidence>